<keyword evidence="7 12" id="KW-1005">Bacterial flagellum biogenesis</keyword>
<accession>A0A938XS98</accession>
<dbReference type="GO" id="GO:0005886">
    <property type="term" value="C:plasma membrane"/>
    <property type="evidence" value="ECO:0007669"/>
    <property type="project" value="UniProtKB-SubCell"/>
</dbReference>
<dbReference type="Pfam" id="PF01312">
    <property type="entry name" value="Bac_export_2"/>
    <property type="match status" value="1"/>
</dbReference>
<dbReference type="Gene3D" id="6.10.250.2080">
    <property type="match status" value="1"/>
</dbReference>
<evidence type="ECO:0000256" key="3">
    <source>
        <dbReference type="ARBA" id="ARBA00021622"/>
    </source>
</evidence>
<dbReference type="InterPro" id="IPR006135">
    <property type="entry name" value="T3SS_substrate_exporter"/>
</dbReference>
<sequence length="354" mass="40769">MPDDAEKTEDPTPKRREEAREEGQVAESQELNTALTLFFSFVILFFVMPHILKEIMRFITKVYTQYFSMEFSLLTIHNLSIEIMRFILRLIAPIFTMVMVVGVLSSILQIGFLFSPQIVQPEFSKLNPIQGVKQMFSKKTLVELVKSVAKIVLVVGIAFVTIRAVVSEFLLLIYSNLEKVISLLGGLSFKLGMRVSLLFLVLGIMDLFYQRWQHEQDLKMSKKEVEEERKQTEGNPEVKQQRKQKQQEMAQQRMMQDVPDADVVITNPTHFAIAIKFDIEAMEAPVVLAKGQDDIAQKIKEVAQENEIEIVEEKPLARALYRMVEIGEEIPAELYQAVAEILAYVYQMDDERRL</sequence>
<dbReference type="RefSeq" id="WP_204700075.1">
    <property type="nucleotide sequence ID" value="NZ_JAFBDQ010000001.1"/>
</dbReference>
<keyword evidence="8 12" id="KW-0653">Protein transport</keyword>
<keyword evidence="15" id="KW-1185">Reference proteome</keyword>
<dbReference type="GO" id="GO:0044780">
    <property type="term" value="P:bacterial-type flagellum assembly"/>
    <property type="evidence" value="ECO:0007669"/>
    <property type="project" value="InterPro"/>
</dbReference>
<dbReference type="InterPro" id="IPR029025">
    <property type="entry name" value="T3SS_substrate_exporter_C"/>
</dbReference>
<evidence type="ECO:0000256" key="13">
    <source>
        <dbReference type="SAM" id="MobiDB-lite"/>
    </source>
</evidence>
<dbReference type="Proteomes" id="UP000774000">
    <property type="component" value="Unassembled WGS sequence"/>
</dbReference>
<evidence type="ECO:0000313" key="14">
    <source>
        <dbReference type="EMBL" id="MBM7555356.1"/>
    </source>
</evidence>
<evidence type="ECO:0000256" key="12">
    <source>
        <dbReference type="RuleBase" id="RU364091"/>
    </source>
</evidence>
<dbReference type="Gene3D" id="3.40.1690.10">
    <property type="entry name" value="secretion proteins EscU"/>
    <property type="match status" value="1"/>
</dbReference>
<dbReference type="GO" id="GO:0009306">
    <property type="term" value="P:protein secretion"/>
    <property type="evidence" value="ECO:0007669"/>
    <property type="project" value="InterPro"/>
</dbReference>
<keyword evidence="14" id="KW-0966">Cell projection</keyword>
<feature type="compositionally biased region" description="Basic and acidic residues" evidence="13">
    <location>
        <begin position="1"/>
        <end position="23"/>
    </location>
</feature>
<evidence type="ECO:0000256" key="11">
    <source>
        <dbReference type="ARBA" id="ARBA00023225"/>
    </source>
</evidence>
<dbReference type="PRINTS" id="PR00950">
    <property type="entry name" value="TYPE3IMSPROT"/>
</dbReference>
<dbReference type="EMBL" id="JAFBDQ010000001">
    <property type="protein sequence ID" value="MBM7555356.1"/>
    <property type="molecule type" value="Genomic_DNA"/>
</dbReference>
<organism evidence="14 15">
    <name type="scientific">Halanaerobacter jeridensis</name>
    <dbReference type="NCBI Taxonomy" id="706427"/>
    <lineage>
        <taxon>Bacteria</taxon>
        <taxon>Bacillati</taxon>
        <taxon>Bacillota</taxon>
        <taxon>Clostridia</taxon>
        <taxon>Halanaerobiales</taxon>
        <taxon>Halobacteroidaceae</taxon>
        <taxon>Halanaerobacter</taxon>
    </lineage>
</organism>
<keyword evidence="5 12" id="KW-1003">Cell membrane</keyword>
<feature type="region of interest" description="Disordered" evidence="13">
    <location>
        <begin position="1"/>
        <end position="25"/>
    </location>
</feature>
<evidence type="ECO:0000256" key="7">
    <source>
        <dbReference type="ARBA" id="ARBA00022795"/>
    </source>
</evidence>
<evidence type="ECO:0000256" key="4">
    <source>
        <dbReference type="ARBA" id="ARBA00022448"/>
    </source>
</evidence>
<dbReference type="SUPFAM" id="SSF160544">
    <property type="entry name" value="EscU C-terminal domain-like"/>
    <property type="match status" value="1"/>
</dbReference>
<keyword evidence="9 12" id="KW-1133">Transmembrane helix</keyword>
<dbReference type="NCBIfam" id="TIGR00328">
    <property type="entry name" value="flhB"/>
    <property type="match status" value="1"/>
</dbReference>
<feature type="compositionally biased region" description="Basic and acidic residues" evidence="13">
    <location>
        <begin position="223"/>
        <end position="232"/>
    </location>
</feature>
<dbReference type="AlphaFoldDB" id="A0A938XS98"/>
<keyword evidence="14" id="KW-0282">Flagellum</keyword>
<keyword evidence="6 12" id="KW-0812">Transmembrane</keyword>
<name>A0A938XS98_9FIRM</name>
<evidence type="ECO:0000256" key="1">
    <source>
        <dbReference type="ARBA" id="ARBA00004651"/>
    </source>
</evidence>
<comment type="subcellular location">
    <subcellularLocation>
        <location evidence="1">Cell membrane</location>
        <topology evidence="1">Multi-pass membrane protein</topology>
    </subcellularLocation>
</comment>
<keyword evidence="10 12" id="KW-0472">Membrane</keyword>
<evidence type="ECO:0000256" key="2">
    <source>
        <dbReference type="ARBA" id="ARBA00010690"/>
    </source>
</evidence>
<evidence type="ECO:0000256" key="9">
    <source>
        <dbReference type="ARBA" id="ARBA00022989"/>
    </source>
</evidence>
<comment type="caution">
    <text evidence="14">The sequence shown here is derived from an EMBL/GenBank/DDBJ whole genome shotgun (WGS) entry which is preliminary data.</text>
</comment>
<protein>
    <recommendedName>
        <fullName evidence="3 12">Flagellar biosynthetic protein FlhB</fullName>
    </recommendedName>
</protein>
<feature type="region of interest" description="Disordered" evidence="13">
    <location>
        <begin position="223"/>
        <end position="252"/>
    </location>
</feature>
<keyword evidence="4 12" id="KW-0813">Transport</keyword>
<feature type="transmembrane region" description="Helical" evidence="12">
    <location>
        <begin position="151"/>
        <end position="174"/>
    </location>
</feature>
<evidence type="ECO:0000256" key="10">
    <source>
        <dbReference type="ARBA" id="ARBA00023136"/>
    </source>
</evidence>
<keyword evidence="14" id="KW-0969">Cilium</keyword>
<feature type="transmembrane region" description="Helical" evidence="12">
    <location>
        <begin position="86"/>
        <end position="114"/>
    </location>
</feature>
<evidence type="ECO:0000256" key="6">
    <source>
        <dbReference type="ARBA" id="ARBA00022692"/>
    </source>
</evidence>
<comment type="similarity">
    <text evidence="2 12">Belongs to the type III secretion exporter family.</text>
</comment>
<gene>
    <name evidence="12" type="primary">flhB</name>
    <name evidence="14" type="ORF">JOC47_000180</name>
</gene>
<dbReference type="FunFam" id="3.40.1690.10:FF:000001">
    <property type="entry name" value="Flagellar biosynthetic protein FlhB"/>
    <property type="match status" value="1"/>
</dbReference>
<comment type="function">
    <text evidence="12">Required for formation of the rod structure in the basal body of the flagellar apparatus. Together with FliI and FliH, may constitute the export apparatus of flagellin.</text>
</comment>
<dbReference type="PANTHER" id="PTHR30531">
    <property type="entry name" value="FLAGELLAR BIOSYNTHETIC PROTEIN FLHB"/>
    <property type="match status" value="1"/>
</dbReference>
<keyword evidence="11 12" id="KW-1006">Bacterial flagellum protein export</keyword>
<dbReference type="PANTHER" id="PTHR30531:SF12">
    <property type="entry name" value="FLAGELLAR BIOSYNTHETIC PROTEIN FLHB"/>
    <property type="match status" value="1"/>
</dbReference>
<comment type="caution">
    <text evidence="12">Lacks conserved residue(s) required for the propagation of feature annotation.</text>
</comment>
<feature type="transmembrane region" description="Helical" evidence="12">
    <location>
        <begin position="34"/>
        <end position="52"/>
    </location>
</feature>
<evidence type="ECO:0000256" key="8">
    <source>
        <dbReference type="ARBA" id="ARBA00022927"/>
    </source>
</evidence>
<evidence type="ECO:0000313" key="15">
    <source>
        <dbReference type="Proteomes" id="UP000774000"/>
    </source>
</evidence>
<evidence type="ECO:0000256" key="5">
    <source>
        <dbReference type="ARBA" id="ARBA00022475"/>
    </source>
</evidence>
<reference evidence="14" key="1">
    <citation type="submission" date="2021-01" db="EMBL/GenBank/DDBJ databases">
        <title>Genomic Encyclopedia of Type Strains, Phase IV (KMG-IV): sequencing the most valuable type-strain genomes for metagenomic binning, comparative biology and taxonomic classification.</title>
        <authorList>
            <person name="Goeker M."/>
        </authorList>
    </citation>
    <scope>NUCLEOTIDE SEQUENCE</scope>
    <source>
        <strain evidence="14">DSM 23230</strain>
    </source>
</reference>
<proteinExistence type="inferred from homology"/>
<dbReference type="InterPro" id="IPR006136">
    <property type="entry name" value="FlhB"/>
</dbReference>